<reference evidence="5 6" key="1">
    <citation type="submission" date="2017-09" db="EMBL/GenBank/DDBJ databases">
        <title>WGS assembly of Aquilegia coerulea Goldsmith.</title>
        <authorList>
            <person name="Hodges S."/>
            <person name="Kramer E."/>
            <person name="Nordborg M."/>
            <person name="Tomkins J."/>
            <person name="Borevitz J."/>
            <person name="Derieg N."/>
            <person name="Yan J."/>
            <person name="Mihaltcheva S."/>
            <person name="Hayes R.D."/>
            <person name="Rokhsar D."/>
        </authorList>
    </citation>
    <scope>NUCLEOTIDE SEQUENCE [LARGE SCALE GENOMIC DNA]</scope>
    <source>
        <strain evidence="6">cv. Goldsmith</strain>
    </source>
</reference>
<feature type="compositionally biased region" description="Basic and acidic residues" evidence="2">
    <location>
        <begin position="60"/>
        <end position="88"/>
    </location>
</feature>
<feature type="region of interest" description="Disordered" evidence="2">
    <location>
        <begin position="175"/>
        <end position="196"/>
    </location>
</feature>
<dbReference type="STRING" id="218851.A0A2G5E3B5"/>
<dbReference type="OrthoDB" id="418495at2759"/>
<evidence type="ECO:0000256" key="1">
    <source>
        <dbReference type="SAM" id="Coils"/>
    </source>
</evidence>
<feature type="domain" description="DUF547" evidence="3">
    <location>
        <begin position="379"/>
        <end position="515"/>
    </location>
</feature>
<proteinExistence type="predicted"/>
<organism evidence="5 6">
    <name type="scientific">Aquilegia coerulea</name>
    <name type="common">Rocky mountain columbine</name>
    <dbReference type="NCBI Taxonomy" id="218851"/>
    <lineage>
        <taxon>Eukaryota</taxon>
        <taxon>Viridiplantae</taxon>
        <taxon>Streptophyta</taxon>
        <taxon>Embryophyta</taxon>
        <taxon>Tracheophyta</taxon>
        <taxon>Spermatophyta</taxon>
        <taxon>Magnoliopsida</taxon>
        <taxon>Ranunculales</taxon>
        <taxon>Ranunculaceae</taxon>
        <taxon>Thalictroideae</taxon>
        <taxon>Aquilegia</taxon>
    </lineage>
</organism>
<gene>
    <name evidence="5" type="ORF">AQUCO_01300764v1</name>
</gene>
<dbReference type="EMBL" id="KZ305030">
    <property type="protein sequence ID" value="PIA50244.1"/>
    <property type="molecule type" value="Genomic_DNA"/>
</dbReference>
<feature type="compositionally biased region" description="Polar residues" evidence="2">
    <location>
        <begin position="230"/>
        <end position="252"/>
    </location>
</feature>
<feature type="domain" description="Ternary complex factor MIP1 leucine-zipper" evidence="4">
    <location>
        <begin position="91"/>
        <end position="170"/>
    </location>
</feature>
<dbReference type="InParanoid" id="A0A2G5E3B5"/>
<feature type="compositionally biased region" description="Basic and acidic residues" evidence="2">
    <location>
        <begin position="253"/>
        <end position="264"/>
    </location>
</feature>
<feature type="compositionally biased region" description="Basic and acidic residues" evidence="2">
    <location>
        <begin position="1"/>
        <end position="18"/>
    </location>
</feature>
<feature type="compositionally biased region" description="Polar residues" evidence="2">
    <location>
        <begin position="175"/>
        <end position="188"/>
    </location>
</feature>
<evidence type="ECO:0000313" key="6">
    <source>
        <dbReference type="Proteomes" id="UP000230069"/>
    </source>
</evidence>
<feature type="region of interest" description="Disordered" evidence="2">
    <location>
        <begin position="230"/>
        <end position="264"/>
    </location>
</feature>
<dbReference type="InterPro" id="IPR025757">
    <property type="entry name" value="MIP1_Leuzipper"/>
</dbReference>
<dbReference type="Pfam" id="PF04784">
    <property type="entry name" value="DUF547"/>
    <property type="match status" value="1"/>
</dbReference>
<evidence type="ECO:0000259" key="3">
    <source>
        <dbReference type="Pfam" id="PF04784"/>
    </source>
</evidence>
<dbReference type="AlphaFoldDB" id="A0A2G5E3B5"/>
<dbReference type="Proteomes" id="UP000230069">
    <property type="component" value="Unassembled WGS sequence"/>
</dbReference>
<name>A0A2G5E3B5_AQUCA</name>
<feature type="coiled-coil region" evidence="1">
    <location>
        <begin position="94"/>
        <end position="160"/>
    </location>
</feature>
<evidence type="ECO:0000256" key="2">
    <source>
        <dbReference type="SAM" id="MobiDB-lite"/>
    </source>
</evidence>
<dbReference type="FunCoup" id="A0A2G5E3B5">
    <property type="interactions" value="169"/>
</dbReference>
<dbReference type="PANTHER" id="PTHR23054">
    <property type="entry name" value="TERNARY COMPLEX FACTOR MIP1, LEUCINE-ZIPPER-RELATED"/>
    <property type="match status" value="1"/>
</dbReference>
<dbReference type="InterPro" id="IPR006869">
    <property type="entry name" value="DUF547"/>
</dbReference>
<feature type="region of interest" description="Disordered" evidence="2">
    <location>
        <begin position="1"/>
        <end position="94"/>
    </location>
</feature>
<evidence type="ECO:0000259" key="4">
    <source>
        <dbReference type="Pfam" id="PF14389"/>
    </source>
</evidence>
<evidence type="ECO:0000313" key="5">
    <source>
        <dbReference type="EMBL" id="PIA50244.1"/>
    </source>
</evidence>
<accession>A0A2G5E3B5</accession>
<protein>
    <recommendedName>
        <fullName evidence="7">DUF547 domain-containing protein</fullName>
    </recommendedName>
</protein>
<evidence type="ECO:0008006" key="7">
    <source>
        <dbReference type="Google" id="ProtNLM"/>
    </source>
</evidence>
<dbReference type="PANTHER" id="PTHR23054:SF26">
    <property type="entry name" value="ELECTRON TRANSPORTER"/>
    <property type="match status" value="1"/>
</dbReference>
<dbReference type="Pfam" id="PF14389">
    <property type="entry name" value="Lzipper-MIP1"/>
    <property type="match status" value="1"/>
</dbReference>
<keyword evidence="6" id="KW-1185">Reference proteome</keyword>
<keyword evidence="1" id="KW-0175">Coiled coil</keyword>
<sequence length="602" mass="68085">MDVNLDEKESRGRKRCDENSSSCKEGLDDHCQHRRSKSASDWNLDAAKGGVSNRVAKNPNESHDVPTMERSSRGKSPLHGDPHGRKTDMSSNHRASLEKDIEELHLRLQQEKTMRIMLERAMGRVSSTLSPGHRNVAVQTKELIDEIELLEEEVASREQHVLSLYRSIFENCVSSAPSRQSSGMTSPAHSKAEVRKHPSIISSTFCSSSKKMPLQPFQALASIKEFRNRNGSIQSKSRHSSMLSGQINNSVENRSDPNKVDEKVPNVEKPSFARTLKDHLYECPSKLSEELVRCMAAIYCWLQTAASIKPEKKRSPLLSRSSTNVVLPRRSSAEGKEWSSKSTLEISSISTDKDQFSQASYAINSYRVLVEQLERVNPSQMGIDAQIAFWINVYNSLIMHAYLAYGIPQRSLRRIALFHKAAYNIGGYVISVNAIEQSVFGMRSPRTGRWFETIISTAMRKKAGESKDISSRFALRSSPLLCFALCTGASSDPVLKVYTATNIREELEVAVKEFLQANVVVKKSRKVFLPKLLERYAKEACLSSDDLLNWVAENVDKKLHDTIRKCIDCKSKKASLIIEWLSYNTRFQYKFAKELTEKPWWV</sequence>